<evidence type="ECO:0000256" key="2">
    <source>
        <dbReference type="ARBA" id="ARBA00022679"/>
    </source>
</evidence>
<keyword evidence="2" id="KW-0808">Transferase</keyword>
<organism evidence="3 4">
    <name type="scientific">Arcobacter defluvii</name>
    <dbReference type="NCBI Taxonomy" id="873191"/>
    <lineage>
        <taxon>Bacteria</taxon>
        <taxon>Pseudomonadati</taxon>
        <taxon>Campylobacterota</taxon>
        <taxon>Epsilonproteobacteria</taxon>
        <taxon>Campylobacterales</taxon>
        <taxon>Arcobacteraceae</taxon>
        <taxon>Arcobacter</taxon>
    </lineage>
</organism>
<keyword evidence="4" id="KW-1185">Reference proteome</keyword>
<gene>
    <name evidence="3" type="ORF">ADFLV_0405</name>
</gene>
<dbReference type="InterPro" id="IPR038375">
    <property type="entry name" value="NDUFAF7_sf"/>
</dbReference>
<dbReference type="Pfam" id="PF02636">
    <property type="entry name" value="Methyltransf_28"/>
    <property type="match status" value="1"/>
</dbReference>
<dbReference type="Proteomes" id="UP000503313">
    <property type="component" value="Chromosome"/>
</dbReference>
<dbReference type="InterPro" id="IPR003788">
    <property type="entry name" value="NDUFAF7"/>
</dbReference>
<evidence type="ECO:0000313" key="4">
    <source>
        <dbReference type="Proteomes" id="UP000503313"/>
    </source>
</evidence>
<evidence type="ECO:0000313" key="3">
    <source>
        <dbReference type="EMBL" id="QKF76465.1"/>
    </source>
</evidence>
<accession>A0AAE7BBJ3</accession>
<dbReference type="KEGG" id="adz:ADFLV_0405"/>
<evidence type="ECO:0000256" key="1">
    <source>
        <dbReference type="ARBA" id="ARBA00022603"/>
    </source>
</evidence>
<keyword evidence="1 3" id="KW-0489">Methyltransferase</keyword>
<dbReference type="EMBL" id="CP053835">
    <property type="protein sequence ID" value="QKF76465.1"/>
    <property type="molecule type" value="Genomic_DNA"/>
</dbReference>
<proteinExistence type="predicted"/>
<dbReference type="Gene3D" id="3.40.50.12710">
    <property type="match status" value="1"/>
</dbReference>
<sequence>MIQSYMIKFSTYFNDWLYGKNGYYSNYKEIGKDGDFFTSVSTSSFFGGTIAKKIISSIEDGFLPNNTTILEIGAHHGYLLADIIQFIYTLKPKLLDTLNFAIVERFENLQNQQKKYLQESFGNIIKLKHFNDISEVKLENAYIIANEIFDAFSCDLVYTNDKNILQIAMVENHKIEFIDCIDEKILNHCKKYSITKGEVALSYKDFVNTICKNITHFEFLTFDYGDKFPRNDFSTRVYEKHAVYPIFEENLNLEKLFKNSDITYDVHFNYLSDCFKENGIKDIVFNTQLKSLVEFGILELLEILKANVNENTYLKETQKIKVLLEPTGMGDRFKTLNIRK</sequence>
<dbReference type="SUPFAM" id="SSF53335">
    <property type="entry name" value="S-adenosyl-L-methionine-dependent methyltransferases"/>
    <property type="match status" value="1"/>
</dbReference>
<name>A0AAE7BBJ3_9BACT</name>
<dbReference type="PANTHER" id="PTHR12049:SF7">
    <property type="entry name" value="PROTEIN ARGININE METHYLTRANSFERASE NDUFAF7, MITOCHONDRIAL"/>
    <property type="match status" value="1"/>
</dbReference>
<protein>
    <submittedName>
        <fullName evidence="3">SAM-dependent methyltransferase, MidA family</fullName>
    </submittedName>
</protein>
<dbReference type="GO" id="GO:0035243">
    <property type="term" value="F:protein-arginine omega-N symmetric methyltransferase activity"/>
    <property type="evidence" value="ECO:0007669"/>
    <property type="project" value="TreeGrafter"/>
</dbReference>
<dbReference type="AlphaFoldDB" id="A0AAE7BBJ3"/>
<dbReference type="InterPro" id="IPR029063">
    <property type="entry name" value="SAM-dependent_MTases_sf"/>
</dbReference>
<reference evidence="3 4" key="1">
    <citation type="submission" date="2020-05" db="EMBL/GenBank/DDBJ databases">
        <title>Complete genome sequencing of Campylobacter and Arcobacter type strains.</title>
        <authorList>
            <person name="Miller W.G."/>
            <person name="Yee E."/>
        </authorList>
    </citation>
    <scope>NUCLEOTIDE SEQUENCE [LARGE SCALE GENOMIC DNA]</scope>
    <source>
        <strain evidence="3 4">LMG 25694</strain>
    </source>
</reference>
<dbReference type="PANTHER" id="PTHR12049">
    <property type="entry name" value="PROTEIN ARGININE METHYLTRANSFERASE NDUFAF7, MITOCHONDRIAL"/>
    <property type="match status" value="1"/>
</dbReference>
<dbReference type="GO" id="GO:0032259">
    <property type="term" value="P:methylation"/>
    <property type="evidence" value="ECO:0007669"/>
    <property type="project" value="UniProtKB-KW"/>
</dbReference>